<organism evidence="2 3">
    <name type="scientific">Rhodovarius crocodyli</name>
    <dbReference type="NCBI Taxonomy" id="1979269"/>
    <lineage>
        <taxon>Bacteria</taxon>
        <taxon>Pseudomonadati</taxon>
        <taxon>Pseudomonadota</taxon>
        <taxon>Alphaproteobacteria</taxon>
        <taxon>Acetobacterales</taxon>
        <taxon>Roseomonadaceae</taxon>
        <taxon>Rhodovarius</taxon>
    </lineage>
</organism>
<dbReference type="EMBL" id="SACL01000001">
    <property type="protein sequence ID" value="RVT99220.1"/>
    <property type="molecule type" value="Genomic_DNA"/>
</dbReference>
<proteinExistence type="predicted"/>
<evidence type="ECO:0000313" key="3">
    <source>
        <dbReference type="Proteomes" id="UP000282957"/>
    </source>
</evidence>
<gene>
    <name evidence="2" type="ORF">EOD42_03725</name>
</gene>
<dbReference type="Proteomes" id="UP000282957">
    <property type="component" value="Unassembled WGS sequence"/>
</dbReference>
<dbReference type="AlphaFoldDB" id="A0A437MNN6"/>
<keyword evidence="1" id="KW-0812">Transmembrane</keyword>
<name>A0A437MNN6_9PROT</name>
<reference evidence="2 3" key="1">
    <citation type="submission" date="2019-01" db="EMBL/GenBank/DDBJ databases">
        <authorList>
            <person name="Chen W.-M."/>
        </authorList>
    </citation>
    <scope>NUCLEOTIDE SEQUENCE [LARGE SCALE GENOMIC DNA]</scope>
    <source>
        <strain evidence="2 3">CCP-6</strain>
    </source>
</reference>
<accession>A0A437MNN6</accession>
<keyword evidence="1" id="KW-1133">Transmembrane helix</keyword>
<keyword evidence="3" id="KW-1185">Reference proteome</keyword>
<sequence length="73" mass="7903">MFELTSQFTPVVLGVFMLALALAPLALVWSDGRKAARNAHLRRLKADASLASLLANRQQTGRARLTALKAQAD</sequence>
<evidence type="ECO:0000313" key="2">
    <source>
        <dbReference type="EMBL" id="RVT99220.1"/>
    </source>
</evidence>
<comment type="caution">
    <text evidence="2">The sequence shown here is derived from an EMBL/GenBank/DDBJ whole genome shotgun (WGS) entry which is preliminary data.</text>
</comment>
<evidence type="ECO:0000256" key="1">
    <source>
        <dbReference type="SAM" id="Phobius"/>
    </source>
</evidence>
<feature type="transmembrane region" description="Helical" evidence="1">
    <location>
        <begin position="12"/>
        <end position="29"/>
    </location>
</feature>
<keyword evidence="1" id="KW-0472">Membrane</keyword>
<dbReference type="RefSeq" id="WP_127786013.1">
    <property type="nucleotide sequence ID" value="NZ_SACL01000001.1"/>
</dbReference>
<protein>
    <submittedName>
        <fullName evidence="2">Uncharacterized protein</fullName>
    </submittedName>
</protein>